<reference evidence="1" key="1">
    <citation type="submission" date="2022-06" db="EMBL/GenBank/DDBJ databases">
        <title>Complete genome sequence of Streptomyces nigrescens HEK616.</title>
        <authorList>
            <person name="Asamizu S."/>
            <person name="Onaka H."/>
        </authorList>
    </citation>
    <scope>NUCLEOTIDE SEQUENCE</scope>
    <source>
        <strain evidence="1">HEK616</strain>
    </source>
</reference>
<name>A0ABM7ZTW5_STRNI</name>
<protein>
    <submittedName>
        <fullName evidence="1">Uncharacterized protein</fullName>
    </submittedName>
</protein>
<gene>
    <name evidence="1" type="ORF">HEK616_31870</name>
</gene>
<keyword evidence="2" id="KW-1185">Reference proteome</keyword>
<evidence type="ECO:0000313" key="1">
    <source>
        <dbReference type="EMBL" id="BDM69700.1"/>
    </source>
</evidence>
<sequence length="69" mass="7027">MRVFPLIPTEGPVCVVGSGSGAGQALQGPRIGLGDRSSFRRAAEAYRPVVRCGDTGADGTVVSSREPPG</sequence>
<evidence type="ECO:0000313" key="2">
    <source>
        <dbReference type="Proteomes" id="UP001059597"/>
    </source>
</evidence>
<dbReference type="EMBL" id="AP026073">
    <property type="protein sequence ID" value="BDM69700.1"/>
    <property type="molecule type" value="Genomic_DNA"/>
</dbReference>
<dbReference type="Proteomes" id="UP001059597">
    <property type="component" value="Chromosome"/>
</dbReference>
<accession>A0ABM7ZTW5</accession>
<organism evidence="1 2">
    <name type="scientific">Streptomyces nigrescens</name>
    <dbReference type="NCBI Taxonomy" id="1920"/>
    <lineage>
        <taxon>Bacteria</taxon>
        <taxon>Bacillati</taxon>
        <taxon>Actinomycetota</taxon>
        <taxon>Actinomycetes</taxon>
        <taxon>Kitasatosporales</taxon>
        <taxon>Streptomycetaceae</taxon>
        <taxon>Streptomyces</taxon>
    </lineage>
</organism>
<proteinExistence type="predicted"/>